<proteinExistence type="predicted"/>
<dbReference type="EMBL" id="JAENGY010002251">
    <property type="protein sequence ID" value="KAG6944892.1"/>
    <property type="molecule type" value="Genomic_DNA"/>
</dbReference>
<gene>
    <name evidence="1" type="ORF">JG688_00016857</name>
</gene>
<keyword evidence="2" id="KW-1185">Reference proteome</keyword>
<dbReference type="Proteomes" id="UP000709295">
    <property type="component" value="Unassembled WGS sequence"/>
</dbReference>
<evidence type="ECO:0000313" key="1">
    <source>
        <dbReference type="EMBL" id="KAG6944892.1"/>
    </source>
</evidence>
<sequence>MAVRELAKQGQQTANEAIGKTTQTVYEASFKKFSGFCVTNSYPDPRRERHHELPVVLVAYLQSISASSSISLQTAEKARFAVVSYFSSNEHSDGTDVNTWCVREEESGAKHGYGNPARDPFVRQFMRGLKKKRASEYFYTRFSILRLALRDSAKKAVCGSRLYLRLPFTSSSRGRMLCSIARRLWQSGACITYTRGQSRTCYRRIHALVQLRGLRFRALNFIYSRQTTQLQAVKRCASAGERRCLSSLRRFETLVLETKAQISQLAGSNNIPPQDTGRSASPEIAEEDLVLRPNQTTAPELSAVKEWAHLCLMWWVPDESLHFFKPLSKWSPAERAEAWIMRSRLSVAKMLGEDIEKYLGEADQSRRKERVLPVFHSYYTKHYVGVDDAGSSTSITIAMLASFIRKDRKNRIDNSRPA</sequence>
<accession>A0A8J5IXR2</accession>
<protein>
    <submittedName>
        <fullName evidence="1">Uncharacterized protein</fullName>
    </submittedName>
</protein>
<name>A0A8J5IXR2_9STRA</name>
<organism evidence="1 2">
    <name type="scientific">Phytophthora aleatoria</name>
    <dbReference type="NCBI Taxonomy" id="2496075"/>
    <lineage>
        <taxon>Eukaryota</taxon>
        <taxon>Sar</taxon>
        <taxon>Stramenopiles</taxon>
        <taxon>Oomycota</taxon>
        <taxon>Peronosporomycetes</taxon>
        <taxon>Peronosporales</taxon>
        <taxon>Peronosporaceae</taxon>
        <taxon>Phytophthora</taxon>
    </lineage>
</organism>
<reference evidence="1" key="1">
    <citation type="submission" date="2021-01" db="EMBL/GenBank/DDBJ databases">
        <title>Phytophthora aleatoria, a newly-described species from Pinus radiata is distinct from Phytophthora cactorum isolates based on comparative genomics.</title>
        <authorList>
            <person name="Mcdougal R."/>
            <person name="Panda P."/>
            <person name="Williams N."/>
            <person name="Studholme D.J."/>
        </authorList>
    </citation>
    <scope>NUCLEOTIDE SEQUENCE</scope>
    <source>
        <strain evidence="1">NZFS 4037</strain>
    </source>
</reference>
<comment type="caution">
    <text evidence="1">The sequence shown here is derived from an EMBL/GenBank/DDBJ whole genome shotgun (WGS) entry which is preliminary data.</text>
</comment>
<dbReference type="AlphaFoldDB" id="A0A8J5IXR2"/>
<evidence type="ECO:0000313" key="2">
    <source>
        <dbReference type="Proteomes" id="UP000709295"/>
    </source>
</evidence>